<proteinExistence type="predicted"/>
<dbReference type="InterPro" id="IPR029017">
    <property type="entry name" value="Enolase-like_N"/>
</dbReference>
<evidence type="ECO:0000256" key="1">
    <source>
        <dbReference type="ARBA" id="ARBA00022723"/>
    </source>
</evidence>
<dbReference type="InterPro" id="IPR034593">
    <property type="entry name" value="DgoD-like"/>
</dbReference>
<dbReference type="SUPFAM" id="SSF51604">
    <property type="entry name" value="Enolase C-terminal domain-like"/>
    <property type="match status" value="1"/>
</dbReference>
<dbReference type="Proteomes" id="UP000294682">
    <property type="component" value="Unassembled WGS sequence"/>
</dbReference>
<dbReference type="SFLD" id="SFLDS00001">
    <property type="entry name" value="Enolase"/>
    <property type="match status" value="1"/>
</dbReference>
<keyword evidence="1" id="KW-0479">Metal-binding</keyword>
<dbReference type="Gene3D" id="3.20.20.120">
    <property type="entry name" value="Enolase-like C-terminal domain"/>
    <property type="match status" value="1"/>
</dbReference>
<dbReference type="PANTHER" id="PTHR48080">
    <property type="entry name" value="D-GALACTONATE DEHYDRATASE-RELATED"/>
    <property type="match status" value="1"/>
</dbReference>
<dbReference type="GO" id="GO:0016829">
    <property type="term" value="F:lyase activity"/>
    <property type="evidence" value="ECO:0007669"/>
    <property type="project" value="UniProtKB-KW"/>
</dbReference>
<dbReference type="InterPro" id="IPR036849">
    <property type="entry name" value="Enolase-like_C_sf"/>
</dbReference>
<keyword evidence="2" id="KW-0456">Lyase</keyword>
<reference evidence="5 6" key="1">
    <citation type="submission" date="2019-03" db="EMBL/GenBank/DDBJ databases">
        <title>Genomic Encyclopedia of Type Strains, Phase IV (KMG-IV): sequencing the most valuable type-strain genomes for metagenomic binning, comparative biology and taxonomic classification.</title>
        <authorList>
            <person name="Goeker M."/>
        </authorList>
    </citation>
    <scope>NUCLEOTIDE SEQUENCE [LARGE SCALE GENOMIC DNA]</scope>
    <source>
        <strain evidence="5 6">DSM 100433</strain>
    </source>
</reference>
<protein>
    <submittedName>
        <fullName evidence="5">Gluconate dehydratase</fullName>
    </submittedName>
</protein>
<accession>A0A9X8UK57</accession>
<keyword evidence="6" id="KW-1185">Reference proteome</keyword>
<dbReference type="SFLD" id="SFLDG00179">
    <property type="entry name" value="mandelate_racemase"/>
    <property type="match status" value="1"/>
</dbReference>
<evidence type="ECO:0000259" key="4">
    <source>
        <dbReference type="Pfam" id="PF13378"/>
    </source>
</evidence>
<dbReference type="Pfam" id="PF13378">
    <property type="entry name" value="MR_MLE_C"/>
    <property type="match status" value="1"/>
</dbReference>
<dbReference type="Pfam" id="PF02746">
    <property type="entry name" value="MR_MLE_N"/>
    <property type="match status" value="1"/>
</dbReference>
<feature type="domain" description="Mandelate racemase/muconate lactonizing enzyme N-terminal" evidence="3">
    <location>
        <begin position="23"/>
        <end position="121"/>
    </location>
</feature>
<gene>
    <name evidence="5" type="ORF">EDD78_104159</name>
</gene>
<dbReference type="GO" id="GO:0046872">
    <property type="term" value="F:metal ion binding"/>
    <property type="evidence" value="ECO:0007669"/>
    <property type="project" value="UniProtKB-KW"/>
</dbReference>
<evidence type="ECO:0000256" key="2">
    <source>
        <dbReference type="ARBA" id="ARBA00023239"/>
    </source>
</evidence>
<evidence type="ECO:0000259" key="3">
    <source>
        <dbReference type="Pfam" id="PF02746"/>
    </source>
</evidence>
<evidence type="ECO:0000313" key="5">
    <source>
        <dbReference type="EMBL" id="TCL43820.1"/>
    </source>
</evidence>
<name>A0A9X8UK57_9FIRM</name>
<organism evidence="5 6">
    <name type="scientific">Harryflintia acetispora</name>
    <dbReference type="NCBI Taxonomy" id="1849041"/>
    <lineage>
        <taxon>Bacteria</taxon>
        <taxon>Bacillati</taxon>
        <taxon>Bacillota</taxon>
        <taxon>Clostridia</taxon>
        <taxon>Eubacteriales</taxon>
        <taxon>Oscillospiraceae</taxon>
        <taxon>Harryflintia</taxon>
    </lineage>
</organism>
<dbReference type="InterPro" id="IPR013341">
    <property type="entry name" value="Mandelate_racemase_N_dom"/>
</dbReference>
<dbReference type="AlphaFoldDB" id="A0A9X8UK57"/>
<dbReference type="Gene3D" id="3.30.390.10">
    <property type="entry name" value="Enolase-like, N-terminal domain"/>
    <property type="match status" value="1"/>
</dbReference>
<dbReference type="OrthoDB" id="9775391at2"/>
<evidence type="ECO:0000313" key="6">
    <source>
        <dbReference type="Proteomes" id="UP000294682"/>
    </source>
</evidence>
<dbReference type="CDD" id="cd03316">
    <property type="entry name" value="MR_like"/>
    <property type="match status" value="1"/>
</dbReference>
<sequence length="397" mass="44071">MKITSVDVFLLRPAVSHSTYPSKPVMCRINTDEGISGLGEAGIFTGIGEHAVFGMLQDMAPLVIGRDPMDNEVLWEEIKNILYGHCSGGGVIVFSGMSALDTAMMDIKGKALGVPCYKLLGGKQNQKLRCYASHIECGWAEDLAPRGSAREYADVAERVMNLGYDMVKCDFIAYDRDKQPLSRRQTAHELSKRAVMKLAEERLCAIRERCGEGMEILIENLCRLDICGSLEMDRLARKYDCLLMEECLDPFRPGNLKVVRDKAVTPLAAGEKVQTRWGYSKYFEEQTLRIIQPDLTNCGGLSETKKVCDMAHVYDVKVQAHAAGTPFAVAAALQLETAIPNFSVHEHLFSNDHPEIKSYCKYSYDPVDGYVSVPELPGIGNELSEQAVREAQCLTIR</sequence>
<dbReference type="EMBL" id="SLUK01000004">
    <property type="protein sequence ID" value="TCL43820.1"/>
    <property type="molecule type" value="Genomic_DNA"/>
</dbReference>
<feature type="domain" description="Enolase C-terminal" evidence="4">
    <location>
        <begin position="152"/>
        <end position="386"/>
    </location>
</feature>
<dbReference type="PANTHER" id="PTHR48080:SF2">
    <property type="entry name" value="D-GALACTONATE DEHYDRATASE"/>
    <property type="match status" value="1"/>
</dbReference>
<comment type="caution">
    <text evidence="5">The sequence shown here is derived from an EMBL/GenBank/DDBJ whole genome shotgun (WGS) entry which is preliminary data.</text>
</comment>
<dbReference type="SUPFAM" id="SSF54826">
    <property type="entry name" value="Enolase N-terminal domain-like"/>
    <property type="match status" value="1"/>
</dbReference>
<dbReference type="RefSeq" id="WP_079697832.1">
    <property type="nucleotide sequence ID" value="NZ_SLUK01000004.1"/>
</dbReference>
<dbReference type="InterPro" id="IPR029065">
    <property type="entry name" value="Enolase_C-like"/>
</dbReference>